<sequence>GSADVPSKDALRSVERATQALAALTPSSQAAANDRLDQTVASRGGTVSGSGALDQSISCLQLLGALAGI</sequence>
<accession>A0ACC1JRX6</accession>
<dbReference type="Proteomes" id="UP001140066">
    <property type="component" value="Unassembled WGS sequence"/>
</dbReference>
<protein>
    <submittedName>
        <fullName evidence="1">Uncharacterized protein</fullName>
    </submittedName>
</protein>
<name>A0ACC1JRX6_9FUNG</name>
<feature type="non-terminal residue" evidence="1">
    <location>
        <position position="1"/>
    </location>
</feature>
<reference evidence="1" key="1">
    <citation type="submission" date="2022-07" db="EMBL/GenBank/DDBJ databases">
        <title>Phylogenomic reconstructions and comparative analyses of Kickxellomycotina fungi.</title>
        <authorList>
            <person name="Reynolds N.K."/>
            <person name="Stajich J.E."/>
            <person name="Barry K."/>
            <person name="Grigoriev I.V."/>
            <person name="Crous P."/>
            <person name="Smith M.E."/>
        </authorList>
    </citation>
    <scope>NUCLEOTIDE SEQUENCE</scope>
    <source>
        <strain evidence="1">BCRC 34191</strain>
    </source>
</reference>
<proteinExistence type="predicted"/>
<evidence type="ECO:0000313" key="1">
    <source>
        <dbReference type="EMBL" id="KAJ2766070.1"/>
    </source>
</evidence>
<keyword evidence="2" id="KW-1185">Reference proteome</keyword>
<evidence type="ECO:0000313" key="2">
    <source>
        <dbReference type="Proteomes" id="UP001140066"/>
    </source>
</evidence>
<dbReference type="EMBL" id="JANBUK010003800">
    <property type="protein sequence ID" value="KAJ2766070.1"/>
    <property type="molecule type" value="Genomic_DNA"/>
</dbReference>
<comment type="caution">
    <text evidence="1">The sequence shown here is derived from an EMBL/GenBank/DDBJ whole genome shotgun (WGS) entry which is preliminary data.</text>
</comment>
<organism evidence="1 2">
    <name type="scientific">Coemansia linderi</name>
    <dbReference type="NCBI Taxonomy" id="2663919"/>
    <lineage>
        <taxon>Eukaryota</taxon>
        <taxon>Fungi</taxon>
        <taxon>Fungi incertae sedis</taxon>
        <taxon>Zoopagomycota</taxon>
        <taxon>Kickxellomycotina</taxon>
        <taxon>Kickxellomycetes</taxon>
        <taxon>Kickxellales</taxon>
        <taxon>Kickxellaceae</taxon>
        <taxon>Coemansia</taxon>
    </lineage>
</organism>
<gene>
    <name evidence="1" type="ORF">GGI18_006075</name>
</gene>